<dbReference type="GO" id="GO:0015937">
    <property type="term" value="P:coenzyme A biosynthetic process"/>
    <property type="evidence" value="ECO:0007669"/>
    <property type="project" value="UniProtKB-KW"/>
</dbReference>
<evidence type="ECO:0000256" key="3">
    <source>
        <dbReference type="ARBA" id="ARBA00011738"/>
    </source>
</evidence>
<keyword evidence="6" id="KW-0547">Nucleotide-binding</keyword>
<evidence type="ECO:0000256" key="2">
    <source>
        <dbReference type="ARBA" id="ARBA00004496"/>
    </source>
</evidence>
<evidence type="ECO:0000256" key="4">
    <source>
        <dbReference type="ARBA" id="ARBA00022490"/>
    </source>
</evidence>
<keyword evidence="8" id="KW-0067">ATP-binding</keyword>
<sequence>VESGDIQEMLLAVDIGNSMINLGVFEGERLVANLRVSTDARKSADEYGLTLRDLLVLNGIDPSGINDVCMCSVVPPLTGVFEELIRTYFKVNPLTVTAGVKTGLQINYDNPRDVGADRIVDAVAAIELYGQPTIIVDFGTATVFDAVSRDGVYQGG</sequence>
<feature type="non-terminal residue" evidence="13">
    <location>
        <position position="1"/>
    </location>
</feature>
<evidence type="ECO:0000256" key="10">
    <source>
        <dbReference type="ARBA" id="ARBA00022993"/>
    </source>
</evidence>
<dbReference type="EMBL" id="UINC01070921">
    <property type="protein sequence ID" value="SVC05438.1"/>
    <property type="molecule type" value="Genomic_DNA"/>
</dbReference>
<gene>
    <name evidence="13" type="ORF">METZ01_LOCUS258292</name>
</gene>
<dbReference type="Gene3D" id="3.30.420.40">
    <property type="match status" value="2"/>
</dbReference>
<comment type="cofactor">
    <cofactor evidence="1">
        <name>K(+)</name>
        <dbReference type="ChEBI" id="CHEBI:29103"/>
    </cofactor>
</comment>
<dbReference type="GO" id="GO:0005524">
    <property type="term" value="F:ATP binding"/>
    <property type="evidence" value="ECO:0007669"/>
    <property type="project" value="UniProtKB-KW"/>
</dbReference>
<name>A0A382J0V7_9ZZZZ</name>
<evidence type="ECO:0000256" key="6">
    <source>
        <dbReference type="ARBA" id="ARBA00022741"/>
    </source>
</evidence>
<dbReference type="PANTHER" id="PTHR34265:SF1">
    <property type="entry name" value="TYPE III PANTOTHENATE KINASE"/>
    <property type="match status" value="1"/>
</dbReference>
<feature type="non-terminal residue" evidence="13">
    <location>
        <position position="156"/>
    </location>
</feature>
<evidence type="ECO:0000256" key="1">
    <source>
        <dbReference type="ARBA" id="ARBA00001958"/>
    </source>
</evidence>
<evidence type="ECO:0000313" key="13">
    <source>
        <dbReference type="EMBL" id="SVC05438.1"/>
    </source>
</evidence>
<protein>
    <recommendedName>
        <fullName evidence="12">Type III pantothenate kinase</fullName>
    </recommendedName>
</protein>
<dbReference type="InterPro" id="IPR004619">
    <property type="entry name" value="Type_III_PanK"/>
</dbReference>
<evidence type="ECO:0000256" key="12">
    <source>
        <dbReference type="ARBA" id="ARBA00040883"/>
    </source>
</evidence>
<dbReference type="AlphaFoldDB" id="A0A382J0V7"/>
<comment type="similarity">
    <text evidence="11">Belongs to the type III pantothenate kinase family.</text>
</comment>
<comment type="subcellular location">
    <subcellularLocation>
        <location evidence="2">Cytoplasm</location>
    </subcellularLocation>
</comment>
<dbReference type="PANTHER" id="PTHR34265">
    <property type="entry name" value="TYPE III PANTOTHENATE KINASE"/>
    <property type="match status" value="1"/>
</dbReference>
<keyword evidence="7" id="KW-0418">Kinase</keyword>
<evidence type="ECO:0000256" key="9">
    <source>
        <dbReference type="ARBA" id="ARBA00022958"/>
    </source>
</evidence>
<dbReference type="NCBIfam" id="TIGR00671">
    <property type="entry name" value="baf"/>
    <property type="match status" value="1"/>
</dbReference>
<dbReference type="GO" id="GO:0004594">
    <property type="term" value="F:pantothenate kinase activity"/>
    <property type="evidence" value="ECO:0007669"/>
    <property type="project" value="InterPro"/>
</dbReference>
<keyword evidence="5" id="KW-0808">Transferase</keyword>
<evidence type="ECO:0000256" key="8">
    <source>
        <dbReference type="ARBA" id="ARBA00022840"/>
    </source>
</evidence>
<evidence type="ECO:0000256" key="11">
    <source>
        <dbReference type="ARBA" id="ARBA00038036"/>
    </source>
</evidence>
<keyword evidence="9" id="KW-0630">Potassium</keyword>
<keyword evidence="10" id="KW-0173">Coenzyme A biosynthesis</keyword>
<dbReference type="Pfam" id="PF03309">
    <property type="entry name" value="Pan_kinase"/>
    <property type="match status" value="1"/>
</dbReference>
<proteinExistence type="inferred from homology"/>
<keyword evidence="4" id="KW-0963">Cytoplasm</keyword>
<reference evidence="13" key="1">
    <citation type="submission" date="2018-05" db="EMBL/GenBank/DDBJ databases">
        <authorList>
            <person name="Lanie J.A."/>
            <person name="Ng W.-L."/>
            <person name="Kazmierczak K.M."/>
            <person name="Andrzejewski T.M."/>
            <person name="Davidsen T.M."/>
            <person name="Wayne K.J."/>
            <person name="Tettelin H."/>
            <person name="Glass J.I."/>
            <person name="Rusch D."/>
            <person name="Podicherti R."/>
            <person name="Tsui H.-C.T."/>
            <person name="Winkler M.E."/>
        </authorList>
    </citation>
    <scope>NUCLEOTIDE SEQUENCE</scope>
</reference>
<comment type="subunit">
    <text evidence="3">Homodimer.</text>
</comment>
<dbReference type="GO" id="GO:0005737">
    <property type="term" value="C:cytoplasm"/>
    <property type="evidence" value="ECO:0007669"/>
    <property type="project" value="UniProtKB-SubCell"/>
</dbReference>
<evidence type="ECO:0000256" key="5">
    <source>
        <dbReference type="ARBA" id="ARBA00022679"/>
    </source>
</evidence>
<dbReference type="CDD" id="cd24015">
    <property type="entry name" value="ASKHA_NBD_PanK-III"/>
    <property type="match status" value="1"/>
</dbReference>
<organism evidence="13">
    <name type="scientific">marine metagenome</name>
    <dbReference type="NCBI Taxonomy" id="408172"/>
    <lineage>
        <taxon>unclassified sequences</taxon>
        <taxon>metagenomes</taxon>
        <taxon>ecological metagenomes</taxon>
    </lineage>
</organism>
<dbReference type="SUPFAM" id="SSF53067">
    <property type="entry name" value="Actin-like ATPase domain"/>
    <property type="match status" value="1"/>
</dbReference>
<dbReference type="InterPro" id="IPR043129">
    <property type="entry name" value="ATPase_NBD"/>
</dbReference>
<evidence type="ECO:0000256" key="7">
    <source>
        <dbReference type="ARBA" id="ARBA00022777"/>
    </source>
</evidence>
<accession>A0A382J0V7</accession>